<evidence type="ECO:0000313" key="1">
    <source>
        <dbReference type="EMBL" id="TCZ76179.1"/>
    </source>
</evidence>
<dbReference type="AlphaFoldDB" id="A0A4R4E9D9"/>
<keyword evidence="2" id="KW-1185">Reference proteome</keyword>
<name>A0A4R4E9D9_9BACL</name>
<reference evidence="1 2" key="1">
    <citation type="submission" date="2019-03" db="EMBL/GenBank/DDBJ databases">
        <authorList>
            <person name="Kim M.K.M."/>
        </authorList>
    </citation>
    <scope>NUCLEOTIDE SEQUENCE [LARGE SCALE GENOMIC DNA]</scope>
    <source>
        <strain evidence="1 2">18JY21-1</strain>
    </source>
</reference>
<proteinExistence type="predicted"/>
<comment type="caution">
    <text evidence="1">The sequence shown here is derived from an EMBL/GenBank/DDBJ whole genome shotgun (WGS) entry which is preliminary data.</text>
</comment>
<gene>
    <name evidence="1" type="ORF">E0485_15190</name>
</gene>
<accession>A0A4R4E9D9</accession>
<protein>
    <submittedName>
        <fullName evidence="1">Uncharacterized protein</fullName>
    </submittedName>
</protein>
<sequence length="94" mass="10739">MFKQRKYVSQSGKEYTFQHPGVRSASQISDRCKNKHGVQQEYKIAEEMMQHVIVSPKITWDYFGDNKQEFNDVIGAAASFMEGVDDDKSNADEG</sequence>
<dbReference type="EMBL" id="SKFG01000014">
    <property type="protein sequence ID" value="TCZ76179.1"/>
    <property type="molecule type" value="Genomic_DNA"/>
</dbReference>
<evidence type="ECO:0000313" key="2">
    <source>
        <dbReference type="Proteomes" id="UP000295418"/>
    </source>
</evidence>
<organism evidence="1 2">
    <name type="scientific">Paenibacillus albiflavus</name>
    <dbReference type="NCBI Taxonomy" id="2545760"/>
    <lineage>
        <taxon>Bacteria</taxon>
        <taxon>Bacillati</taxon>
        <taxon>Bacillota</taxon>
        <taxon>Bacilli</taxon>
        <taxon>Bacillales</taxon>
        <taxon>Paenibacillaceae</taxon>
        <taxon>Paenibacillus</taxon>
    </lineage>
</organism>
<dbReference type="OrthoDB" id="2627254at2"/>
<dbReference type="Proteomes" id="UP000295418">
    <property type="component" value="Unassembled WGS sequence"/>
</dbReference>
<dbReference type="RefSeq" id="WP_132418905.1">
    <property type="nucleotide sequence ID" value="NZ_SKFG01000014.1"/>
</dbReference>